<dbReference type="GO" id="GO:0071555">
    <property type="term" value="P:cell wall organization"/>
    <property type="evidence" value="ECO:0007669"/>
    <property type="project" value="TreeGrafter"/>
</dbReference>
<feature type="binding site" evidence="7">
    <location>
        <position position="142"/>
    </location>
    <ligand>
        <name>Mg(2+)</name>
        <dbReference type="ChEBI" id="CHEBI:18420"/>
    </ligand>
</feature>
<evidence type="ECO:0000256" key="1">
    <source>
        <dbReference type="ARBA" id="ARBA00004651"/>
    </source>
</evidence>
<dbReference type="AlphaFoldDB" id="A0A9D7E4Z5"/>
<comment type="caution">
    <text evidence="9">The sequence shown here is derived from an EMBL/GenBank/DDBJ whole genome shotgun (WGS) entry which is preliminary data.</text>
</comment>
<feature type="transmembrane region" description="Helical" evidence="8">
    <location>
        <begin position="314"/>
        <end position="334"/>
    </location>
</feature>
<evidence type="ECO:0000313" key="10">
    <source>
        <dbReference type="Proteomes" id="UP000807785"/>
    </source>
</evidence>
<evidence type="ECO:0000256" key="8">
    <source>
        <dbReference type="SAM" id="Phobius"/>
    </source>
</evidence>
<evidence type="ECO:0000256" key="2">
    <source>
        <dbReference type="ARBA" id="ARBA00022475"/>
    </source>
</evidence>
<dbReference type="InterPro" id="IPR000715">
    <property type="entry name" value="Glycosyl_transferase_4"/>
</dbReference>
<gene>
    <name evidence="9" type="ORF">IPH26_14805</name>
</gene>
<comment type="cofactor">
    <cofactor evidence="7">
        <name>Mg(2+)</name>
        <dbReference type="ChEBI" id="CHEBI:18420"/>
    </cofactor>
</comment>
<dbReference type="EMBL" id="JADJEV010000004">
    <property type="protein sequence ID" value="MBK6974149.1"/>
    <property type="molecule type" value="Genomic_DNA"/>
</dbReference>
<keyword evidence="6 8" id="KW-0472">Membrane</keyword>
<keyword evidence="4 8" id="KW-0812">Transmembrane</keyword>
<feature type="transmembrane region" description="Helical" evidence="8">
    <location>
        <begin position="173"/>
        <end position="191"/>
    </location>
</feature>
<protein>
    <submittedName>
        <fullName evidence="9">Undecaprenyl/decaprenyl-phosphate alpha-N-acetylglucosaminyl 1-phosphate transferase</fullName>
    </submittedName>
</protein>
<keyword evidence="5 8" id="KW-1133">Transmembrane helix</keyword>
<reference evidence="9" key="1">
    <citation type="submission" date="2020-10" db="EMBL/GenBank/DDBJ databases">
        <title>Connecting structure to function with the recovery of over 1000 high-quality activated sludge metagenome-assembled genomes encoding full-length rRNA genes using long-read sequencing.</title>
        <authorList>
            <person name="Singleton C.M."/>
            <person name="Petriglieri F."/>
            <person name="Kristensen J.M."/>
            <person name="Kirkegaard R.H."/>
            <person name="Michaelsen T.Y."/>
            <person name="Andersen M.H."/>
            <person name="Karst S.M."/>
            <person name="Dueholm M.S."/>
            <person name="Nielsen P.H."/>
            <person name="Albertsen M."/>
        </authorList>
    </citation>
    <scope>NUCLEOTIDE SEQUENCE</scope>
    <source>
        <strain evidence="9">Bjer_18-Q3-R1-45_BAT3C.347</strain>
    </source>
</reference>
<dbReference type="GO" id="GO:0044038">
    <property type="term" value="P:cell wall macromolecule biosynthetic process"/>
    <property type="evidence" value="ECO:0007669"/>
    <property type="project" value="TreeGrafter"/>
</dbReference>
<evidence type="ECO:0000256" key="3">
    <source>
        <dbReference type="ARBA" id="ARBA00022679"/>
    </source>
</evidence>
<feature type="transmembrane region" description="Helical" evidence="8">
    <location>
        <begin position="203"/>
        <end position="222"/>
    </location>
</feature>
<dbReference type="GO" id="GO:0016780">
    <property type="term" value="F:phosphotransferase activity, for other substituted phosphate groups"/>
    <property type="evidence" value="ECO:0007669"/>
    <property type="project" value="InterPro"/>
</dbReference>
<feature type="transmembrane region" description="Helical" evidence="8">
    <location>
        <begin position="234"/>
        <end position="256"/>
    </location>
</feature>
<organism evidence="9 10">
    <name type="scientific">Candidatus Methylophosphatis roskildensis</name>
    <dbReference type="NCBI Taxonomy" id="2899263"/>
    <lineage>
        <taxon>Bacteria</taxon>
        <taxon>Pseudomonadati</taxon>
        <taxon>Pseudomonadota</taxon>
        <taxon>Betaproteobacteria</taxon>
        <taxon>Nitrosomonadales</taxon>
        <taxon>Sterolibacteriaceae</taxon>
        <taxon>Candidatus Methylophosphatis</taxon>
    </lineage>
</organism>
<evidence type="ECO:0000256" key="6">
    <source>
        <dbReference type="ARBA" id="ARBA00023136"/>
    </source>
</evidence>
<keyword evidence="3 9" id="KW-0808">Transferase</keyword>
<dbReference type="GO" id="GO:0009103">
    <property type="term" value="P:lipopolysaccharide biosynthetic process"/>
    <property type="evidence" value="ECO:0007669"/>
    <property type="project" value="TreeGrafter"/>
</dbReference>
<dbReference type="GO" id="GO:0005886">
    <property type="term" value="C:plasma membrane"/>
    <property type="evidence" value="ECO:0007669"/>
    <property type="project" value="UniProtKB-SubCell"/>
</dbReference>
<name>A0A9D7E4Z5_9PROT</name>
<dbReference type="GO" id="GO:0046872">
    <property type="term" value="F:metal ion binding"/>
    <property type="evidence" value="ECO:0007669"/>
    <property type="project" value="UniProtKB-KW"/>
</dbReference>
<keyword evidence="7" id="KW-0479">Metal-binding</keyword>
<feature type="transmembrane region" description="Helical" evidence="8">
    <location>
        <begin position="114"/>
        <end position="138"/>
    </location>
</feature>
<keyword evidence="7" id="KW-0460">Magnesium</keyword>
<feature type="transmembrane region" description="Helical" evidence="8">
    <location>
        <begin position="36"/>
        <end position="56"/>
    </location>
</feature>
<feature type="transmembrane region" description="Helical" evidence="8">
    <location>
        <begin position="150"/>
        <end position="167"/>
    </location>
</feature>
<comment type="subcellular location">
    <subcellularLocation>
        <location evidence="1">Cell membrane</location>
        <topology evidence="1">Multi-pass membrane protein</topology>
    </subcellularLocation>
</comment>
<feature type="binding site" evidence="7">
    <location>
        <position position="207"/>
    </location>
    <ligand>
        <name>Mg(2+)</name>
        <dbReference type="ChEBI" id="CHEBI:18420"/>
    </ligand>
</feature>
<dbReference type="CDD" id="cd06853">
    <property type="entry name" value="GT_WecA_like"/>
    <property type="match status" value="1"/>
</dbReference>
<feature type="transmembrane region" description="Helical" evidence="8">
    <location>
        <begin position="287"/>
        <end position="308"/>
    </location>
</feature>
<dbReference type="InterPro" id="IPR018480">
    <property type="entry name" value="PNAcMuramoyl-5peptid_Trfase_CS"/>
</dbReference>
<keyword evidence="2" id="KW-1003">Cell membrane</keyword>
<evidence type="ECO:0000256" key="7">
    <source>
        <dbReference type="PIRSR" id="PIRSR600715-1"/>
    </source>
</evidence>
<proteinExistence type="predicted"/>
<accession>A0A9D7E4Z5</accession>
<evidence type="ECO:0000256" key="4">
    <source>
        <dbReference type="ARBA" id="ARBA00022692"/>
    </source>
</evidence>
<dbReference type="PROSITE" id="PS01348">
    <property type="entry name" value="MRAY_2"/>
    <property type="match status" value="1"/>
</dbReference>
<evidence type="ECO:0000313" key="9">
    <source>
        <dbReference type="EMBL" id="MBK6974149.1"/>
    </source>
</evidence>
<dbReference type="Proteomes" id="UP000807785">
    <property type="component" value="Unassembled WGS sequence"/>
</dbReference>
<dbReference type="Pfam" id="PF00953">
    <property type="entry name" value="Glycos_transf_4"/>
    <property type="match status" value="1"/>
</dbReference>
<evidence type="ECO:0000256" key="5">
    <source>
        <dbReference type="ARBA" id="ARBA00022989"/>
    </source>
</evidence>
<dbReference type="PANTHER" id="PTHR22926">
    <property type="entry name" value="PHOSPHO-N-ACETYLMURAMOYL-PENTAPEPTIDE-TRANSFERASE"/>
    <property type="match status" value="1"/>
</dbReference>
<feature type="transmembrane region" description="Helical" evidence="8">
    <location>
        <begin position="90"/>
        <end position="108"/>
    </location>
</feature>
<sequence>MPLLLTAALVDFLRPAAVRVGLVDTPGGRKHHAGSVPLVGGIAIMFAFWLCALLFLNIVVPYKPLIVGMGVLLVVGVMDDLRELAPKNKLLHQFIAVVLMTSWGGLYLRDLGNLFGVGAVLLFDWGIPLTLFGAISVINAYNMSDGIDGLAGGWGLIAFAAMAYLANEIGAESAVRLNVVLIGCVGGFLLFNLRHPWRHRAAVFLGDAGSMTIGFAVVWFSVELTQRGGVSGNVVPPVVMLWVLGLPMIDMFAVTVRRLAKRRNPLLPDRTHLHHVLLRVGLSDRRVVFWLMVVNCVLALIGILGWRMGVPENAMLLTFCALAAAYVYAARHAWRVSRLIRGRPRRTPLSQMARVD</sequence>
<dbReference type="PANTHER" id="PTHR22926:SF3">
    <property type="entry name" value="UNDECAPRENYL-PHOSPHATE ALPHA-N-ACETYLGLUCOSAMINYL 1-PHOSPHATE TRANSFERASE"/>
    <property type="match status" value="1"/>
</dbReference>